<proteinExistence type="predicted"/>
<keyword evidence="2" id="KW-0732">Signal</keyword>
<feature type="compositionally biased region" description="Pro residues" evidence="1">
    <location>
        <begin position="50"/>
        <end position="60"/>
    </location>
</feature>
<name>A0ABU0GL37_9CELL</name>
<feature type="signal peptide" evidence="2">
    <location>
        <begin position="1"/>
        <end position="20"/>
    </location>
</feature>
<reference evidence="3 4" key="1">
    <citation type="submission" date="2023-07" db="EMBL/GenBank/DDBJ databases">
        <title>Sequencing the genomes of 1000 actinobacteria strains.</title>
        <authorList>
            <person name="Klenk H.-P."/>
        </authorList>
    </citation>
    <scope>NUCLEOTIDE SEQUENCE [LARGE SCALE GENOMIC DNA]</scope>
    <source>
        <strain evidence="3 4">DSM 14785</strain>
    </source>
</reference>
<feature type="chain" id="PRO_5045370563" evidence="2">
    <location>
        <begin position="21"/>
        <end position="73"/>
    </location>
</feature>
<evidence type="ECO:0000313" key="3">
    <source>
        <dbReference type="EMBL" id="MDQ0426062.1"/>
    </source>
</evidence>
<evidence type="ECO:0000256" key="2">
    <source>
        <dbReference type="SAM" id="SignalP"/>
    </source>
</evidence>
<accession>A0ABU0GL37</accession>
<evidence type="ECO:0000256" key="1">
    <source>
        <dbReference type="SAM" id="MobiDB-lite"/>
    </source>
</evidence>
<evidence type="ECO:0000313" key="4">
    <source>
        <dbReference type="Proteomes" id="UP001240250"/>
    </source>
</evidence>
<organism evidence="3 4">
    <name type="scientific">Cellulomonas iranensis</name>
    <dbReference type="NCBI Taxonomy" id="76862"/>
    <lineage>
        <taxon>Bacteria</taxon>
        <taxon>Bacillati</taxon>
        <taxon>Actinomycetota</taxon>
        <taxon>Actinomycetes</taxon>
        <taxon>Micrococcales</taxon>
        <taxon>Cellulomonadaceae</taxon>
        <taxon>Cellulomonas</taxon>
    </lineage>
</organism>
<dbReference type="RefSeq" id="WP_156442143.1">
    <property type="nucleotide sequence ID" value="NZ_JAUSVM010000001.1"/>
</dbReference>
<feature type="region of interest" description="Disordered" evidence="1">
    <location>
        <begin position="42"/>
        <end position="73"/>
    </location>
</feature>
<dbReference type="EMBL" id="JAUSVM010000001">
    <property type="protein sequence ID" value="MDQ0426062.1"/>
    <property type="molecule type" value="Genomic_DNA"/>
</dbReference>
<dbReference type="Proteomes" id="UP001240250">
    <property type="component" value="Unassembled WGS sequence"/>
</dbReference>
<gene>
    <name evidence="3" type="ORF">JO380_002443</name>
</gene>
<sequence>MRLVLVVALLVAAAAAPVVGRTSAVLTDHDAVELRVTVVTATPSAAPDGPSEPAPDPSPTAPGTADPASATDG</sequence>
<comment type="caution">
    <text evidence="3">The sequence shown here is derived from an EMBL/GenBank/DDBJ whole genome shotgun (WGS) entry which is preliminary data.</text>
</comment>
<protein>
    <submittedName>
        <fullName evidence="3">Uncharacterized protein</fullName>
    </submittedName>
</protein>
<keyword evidence="4" id="KW-1185">Reference proteome</keyword>